<dbReference type="PANTHER" id="PTHR45947">
    <property type="entry name" value="SULFOQUINOVOSYL TRANSFERASE SQD2"/>
    <property type="match status" value="1"/>
</dbReference>
<accession>A0A1G8JQU0</accession>
<protein>
    <submittedName>
        <fullName evidence="2">Glycosyltransferase involved in cell wall bisynthesis</fullName>
    </submittedName>
</protein>
<keyword evidence="2" id="KW-0808">Transferase</keyword>
<dbReference type="RefSeq" id="WP_031577198.1">
    <property type="nucleotide sequence ID" value="NZ_FNDZ01000002.1"/>
</dbReference>
<dbReference type="AlphaFoldDB" id="A0A1G8JQU0"/>
<dbReference type="SUPFAM" id="SSF53756">
    <property type="entry name" value="UDP-Glycosyltransferase/glycogen phosphorylase"/>
    <property type="match status" value="1"/>
</dbReference>
<feature type="domain" description="Glycosyltransferase subfamily 4-like N-terminal" evidence="1">
    <location>
        <begin position="21"/>
        <end position="216"/>
    </location>
</feature>
<evidence type="ECO:0000313" key="2">
    <source>
        <dbReference type="EMBL" id="SDI33397.1"/>
    </source>
</evidence>
<gene>
    <name evidence="2" type="ORF">SAMN05421804_10279</name>
</gene>
<name>A0A1G8JQU0_9CLOT</name>
<reference evidence="2 3" key="1">
    <citation type="submission" date="2016-10" db="EMBL/GenBank/DDBJ databases">
        <authorList>
            <person name="de Groot N.N."/>
        </authorList>
    </citation>
    <scope>NUCLEOTIDE SEQUENCE [LARGE SCALE GENOMIC DNA]</scope>
    <source>
        <strain evidence="2 3">CGMCC 1.5058</strain>
    </source>
</reference>
<dbReference type="Pfam" id="PF13439">
    <property type="entry name" value="Glyco_transf_4"/>
    <property type="match status" value="1"/>
</dbReference>
<organism evidence="2 3">
    <name type="scientific">Proteiniclasticum ruminis</name>
    <dbReference type="NCBI Taxonomy" id="398199"/>
    <lineage>
        <taxon>Bacteria</taxon>
        <taxon>Bacillati</taxon>
        <taxon>Bacillota</taxon>
        <taxon>Clostridia</taxon>
        <taxon>Eubacteriales</taxon>
        <taxon>Clostridiaceae</taxon>
        <taxon>Proteiniclasticum</taxon>
    </lineage>
</organism>
<dbReference type="GO" id="GO:0016757">
    <property type="term" value="F:glycosyltransferase activity"/>
    <property type="evidence" value="ECO:0007669"/>
    <property type="project" value="TreeGrafter"/>
</dbReference>
<dbReference type="Pfam" id="PF13692">
    <property type="entry name" value="Glyco_trans_1_4"/>
    <property type="match status" value="1"/>
</dbReference>
<dbReference type="PANTHER" id="PTHR45947:SF13">
    <property type="entry name" value="TRANSFERASE"/>
    <property type="match status" value="1"/>
</dbReference>
<dbReference type="InterPro" id="IPR050194">
    <property type="entry name" value="Glycosyltransferase_grp1"/>
</dbReference>
<dbReference type="Proteomes" id="UP000183255">
    <property type="component" value="Unassembled WGS sequence"/>
</dbReference>
<evidence type="ECO:0000313" key="3">
    <source>
        <dbReference type="Proteomes" id="UP000183255"/>
    </source>
</evidence>
<dbReference type="EMBL" id="FNDZ01000002">
    <property type="protein sequence ID" value="SDI33397.1"/>
    <property type="molecule type" value="Genomic_DNA"/>
</dbReference>
<sequence>MKVLQINSVCGIRSTGRIASDIHQLLIEKGHEGVIAYGQLEAKNCDRTIKIGSKKDLYVHGIMSRAFDRHGFGSKKATEEFLQEVESYQPDLIHLHNIHGYYLHVGLLFEYIKKRGIPVVWTLHDCWSFTGHCAYFDFVGCEKWKTGCHACPQKKSYPASLILDQSKRNYEDKKELFQGVRNLTFVTPSHWLQGLLKESYLGGYKSVVIPNGIDLSTFRPAESDFKKKHQLEGKFVMLMVSSEWTPRKGLKYLLEFQKSMKEDEKLVLVGLTEELKKELPDSIVKITRTDHVKELAEIYASCDVLLNPTLEDNFPTTNLEALACGTPVITFRTGGSPEAVDEQTGIVIEQGNLEELRDAVDLMRKKGKAHYSGQARKRAEDLYAREDRYKDYIALYEGILREYR</sequence>
<dbReference type="InterPro" id="IPR028098">
    <property type="entry name" value="Glyco_trans_4-like_N"/>
</dbReference>
<proteinExistence type="predicted"/>
<evidence type="ECO:0000259" key="1">
    <source>
        <dbReference type="Pfam" id="PF13439"/>
    </source>
</evidence>
<dbReference type="Gene3D" id="3.40.50.2000">
    <property type="entry name" value="Glycogen Phosphorylase B"/>
    <property type="match status" value="2"/>
</dbReference>